<dbReference type="AlphaFoldDB" id="A0A323TG74"/>
<dbReference type="PANTHER" id="PTHR34408">
    <property type="entry name" value="FAMILY PROTEIN, PUTATIVE-RELATED"/>
    <property type="match status" value="1"/>
</dbReference>
<feature type="chain" id="PRO_5038335708" description="SH3b domain-containing protein" evidence="4">
    <location>
        <begin position="20"/>
        <end position="586"/>
    </location>
</feature>
<protein>
    <recommendedName>
        <fullName evidence="5">SH3b domain-containing protein</fullName>
    </recommendedName>
</protein>
<evidence type="ECO:0000256" key="1">
    <source>
        <dbReference type="ARBA" id="ARBA00022801"/>
    </source>
</evidence>
<keyword evidence="2" id="KW-0961">Cell wall biogenesis/degradation</keyword>
<comment type="caution">
    <text evidence="6">The sequence shown here is derived from an EMBL/GenBank/DDBJ whole genome shotgun (WGS) entry which is preliminary data.</text>
</comment>
<name>A0A323TG74_9BACI</name>
<evidence type="ECO:0000256" key="4">
    <source>
        <dbReference type="SAM" id="SignalP"/>
    </source>
</evidence>
<sequence>MKKSVLLFLAIILVTSMMLETNEGSQHSAYAQSVDKGEITASSLFVRAQPSTNGSIIGGYIRGTTVELHEQSGSWYKVRYNNRWGYIHGSHVKVTETSGGSSSTIGSGEVTATNLNVRASASTNSSIISSLRRGTTVDLHEKSGDWYKIKVGSRWGYVHGSYIKTASSGGSSGGSSTAPSTESGEVTAANLNVRASASTNSSIISSLRRGTTVELHEKTGDWYKIKVGSRWGYVHGSYIKTSNSSGSSGGSSTAPSTESGEVTAANLNVRASASTNSSIISSLRRGTTVELHEKTGDWYKIKVGNRWGYVHGSYIKTSNSSGSSGGSSTAPSIESGEVTATNLNVRASASTNSSIISSLRNGTKVDLHEKTGDWYKIKVGNGWGFIHSSFVSTSPSDSSPGSGSGSGSLSGKTIFIDPGHGGRDPGAVNGNVHEKTIALQISQKVEQALKREGAQVVMSRSSDTFVALGTRVTMANQSGADMFVSLHANAFPNSSVNGSEVLYSETKYPAESRRLAQEIQSRVASGMNMRDRGIVRRNVQVLTGPNMPAVLIEPGFMTNSSDLNKLLHQQDQLAAEIVNGIKNYYR</sequence>
<dbReference type="InterPro" id="IPR003646">
    <property type="entry name" value="SH3-like_bac-type"/>
</dbReference>
<accession>A0A323TG74</accession>
<evidence type="ECO:0000256" key="3">
    <source>
        <dbReference type="SAM" id="MobiDB-lite"/>
    </source>
</evidence>
<dbReference type="GO" id="GO:0009253">
    <property type="term" value="P:peptidoglycan catabolic process"/>
    <property type="evidence" value="ECO:0007669"/>
    <property type="project" value="InterPro"/>
</dbReference>
<dbReference type="EMBL" id="PDOD01000003">
    <property type="protein sequence ID" value="PYZ92557.1"/>
    <property type="molecule type" value="Genomic_DNA"/>
</dbReference>
<dbReference type="SMART" id="SM00287">
    <property type="entry name" value="SH3b"/>
    <property type="match status" value="5"/>
</dbReference>
<feature type="domain" description="SH3b" evidence="5">
    <location>
        <begin position="105"/>
        <end position="167"/>
    </location>
</feature>
<dbReference type="GO" id="GO:0008745">
    <property type="term" value="F:N-acetylmuramoyl-L-alanine amidase activity"/>
    <property type="evidence" value="ECO:0007669"/>
    <property type="project" value="InterPro"/>
</dbReference>
<dbReference type="Gene3D" id="2.30.30.40">
    <property type="entry name" value="SH3 Domains"/>
    <property type="match status" value="5"/>
</dbReference>
<organism evidence="6 7">
    <name type="scientific">Salipaludibacillus keqinensis</name>
    <dbReference type="NCBI Taxonomy" id="2045207"/>
    <lineage>
        <taxon>Bacteria</taxon>
        <taxon>Bacillati</taxon>
        <taxon>Bacillota</taxon>
        <taxon>Bacilli</taxon>
        <taxon>Bacillales</taxon>
        <taxon>Bacillaceae</taxon>
    </lineage>
</organism>
<dbReference type="InterPro" id="IPR052354">
    <property type="entry name" value="Cell_Wall_Dynamics_Protein"/>
</dbReference>
<dbReference type="GO" id="GO:0071555">
    <property type="term" value="P:cell wall organization"/>
    <property type="evidence" value="ECO:0007669"/>
    <property type="project" value="UniProtKB-KW"/>
</dbReference>
<feature type="region of interest" description="Disordered" evidence="3">
    <location>
        <begin position="394"/>
        <end position="426"/>
    </location>
</feature>
<reference evidence="6 7" key="1">
    <citation type="submission" date="2017-10" db="EMBL/GenBank/DDBJ databases">
        <title>Bacillus sp. nov., a halophilic bacterium isolated from a Keqin Lake.</title>
        <authorList>
            <person name="Wang H."/>
        </authorList>
    </citation>
    <scope>NUCLEOTIDE SEQUENCE [LARGE SCALE GENOMIC DNA]</scope>
    <source>
        <strain evidence="6 7">KQ-12</strain>
    </source>
</reference>
<feature type="domain" description="SH3b" evidence="5">
    <location>
        <begin position="181"/>
        <end position="243"/>
    </location>
</feature>
<dbReference type="InterPro" id="IPR017293">
    <property type="entry name" value="N-acetylmuramoyl-L-ala_amidase"/>
</dbReference>
<dbReference type="SMART" id="SM00646">
    <property type="entry name" value="Ami_3"/>
    <property type="match status" value="1"/>
</dbReference>
<dbReference type="InterPro" id="IPR002508">
    <property type="entry name" value="MurNAc-LAA_cat"/>
</dbReference>
<dbReference type="PANTHER" id="PTHR34408:SF1">
    <property type="entry name" value="GLYCOSYL HYDROLASE FAMILY 19 DOMAIN-CONTAINING PROTEIN HI_1415"/>
    <property type="match status" value="1"/>
</dbReference>
<dbReference type="Pfam" id="PF08239">
    <property type="entry name" value="SH3_3"/>
    <property type="match status" value="5"/>
</dbReference>
<feature type="domain" description="SH3b" evidence="5">
    <location>
        <begin position="333"/>
        <end position="395"/>
    </location>
</feature>
<evidence type="ECO:0000259" key="5">
    <source>
        <dbReference type="PROSITE" id="PS51781"/>
    </source>
</evidence>
<dbReference type="Pfam" id="PF01520">
    <property type="entry name" value="Amidase_3"/>
    <property type="match status" value="1"/>
</dbReference>
<dbReference type="Proteomes" id="UP000248214">
    <property type="component" value="Unassembled WGS sequence"/>
</dbReference>
<evidence type="ECO:0000313" key="6">
    <source>
        <dbReference type="EMBL" id="PYZ92557.1"/>
    </source>
</evidence>
<feature type="domain" description="SH3b" evidence="5">
    <location>
        <begin position="34"/>
        <end position="96"/>
    </location>
</feature>
<dbReference type="OrthoDB" id="9806267at2"/>
<keyword evidence="4" id="KW-0732">Signal</keyword>
<dbReference type="PROSITE" id="PS51781">
    <property type="entry name" value="SH3B"/>
    <property type="match status" value="5"/>
</dbReference>
<feature type="signal peptide" evidence="4">
    <location>
        <begin position="1"/>
        <end position="19"/>
    </location>
</feature>
<keyword evidence="1" id="KW-0378">Hydrolase</keyword>
<dbReference type="Gene3D" id="3.40.630.40">
    <property type="entry name" value="Zn-dependent exopeptidases"/>
    <property type="match status" value="1"/>
</dbReference>
<keyword evidence="7" id="KW-1185">Reference proteome</keyword>
<proteinExistence type="predicted"/>
<dbReference type="CDD" id="cd02696">
    <property type="entry name" value="MurNAc-LAA"/>
    <property type="match status" value="1"/>
</dbReference>
<gene>
    <name evidence="6" type="ORF">CR194_12875</name>
</gene>
<evidence type="ECO:0000313" key="7">
    <source>
        <dbReference type="Proteomes" id="UP000248214"/>
    </source>
</evidence>
<evidence type="ECO:0000256" key="2">
    <source>
        <dbReference type="ARBA" id="ARBA00023316"/>
    </source>
</evidence>
<dbReference type="InterPro" id="IPR036028">
    <property type="entry name" value="SH3-like_dom_sf"/>
</dbReference>
<feature type="domain" description="SH3b" evidence="5">
    <location>
        <begin position="257"/>
        <end position="319"/>
    </location>
</feature>
<dbReference type="RefSeq" id="WP_110610108.1">
    <property type="nucleotide sequence ID" value="NZ_PDOD01000003.1"/>
</dbReference>
<dbReference type="SUPFAM" id="SSF53187">
    <property type="entry name" value="Zn-dependent exopeptidases"/>
    <property type="match status" value="1"/>
</dbReference>
<dbReference type="PIRSF" id="PIRSF037846">
    <property type="entry name" value="Autolysin_YrvJ_prd"/>
    <property type="match status" value="1"/>
</dbReference>
<dbReference type="SUPFAM" id="SSF50044">
    <property type="entry name" value="SH3-domain"/>
    <property type="match status" value="3"/>
</dbReference>